<accession>A0A1C6W109</accession>
<keyword evidence="3" id="KW-0326">Glycosidase</keyword>
<reference evidence="7" key="1">
    <citation type="submission" date="2016-06" db="EMBL/GenBank/DDBJ databases">
        <authorList>
            <person name="Varghese N."/>
            <person name="Submissions Spin"/>
        </authorList>
    </citation>
    <scope>NUCLEOTIDE SEQUENCE [LARGE SCALE GENOMIC DNA]</scope>
    <source>
        <strain evidence="7">DSM 43903</strain>
    </source>
</reference>
<dbReference type="InterPro" id="IPR004888">
    <property type="entry name" value="Glycoside_hydrolase_63"/>
</dbReference>
<dbReference type="EMBL" id="FMHZ01000002">
    <property type="protein sequence ID" value="SCL72216.1"/>
    <property type="molecule type" value="Genomic_DNA"/>
</dbReference>
<evidence type="ECO:0000256" key="4">
    <source>
        <dbReference type="SAM" id="MobiDB-lite"/>
    </source>
</evidence>
<name>A0A1C6W109_9ACTN</name>
<evidence type="ECO:0000259" key="5">
    <source>
        <dbReference type="Pfam" id="PF22422"/>
    </source>
</evidence>
<dbReference type="PANTHER" id="PTHR10412">
    <property type="entry name" value="MANNOSYL-OLIGOSACCHARIDE GLUCOSIDASE"/>
    <property type="match status" value="1"/>
</dbReference>
<evidence type="ECO:0000256" key="3">
    <source>
        <dbReference type="ARBA" id="ARBA00023295"/>
    </source>
</evidence>
<dbReference type="InterPro" id="IPR054491">
    <property type="entry name" value="MGH1-like_GH"/>
</dbReference>
<dbReference type="GO" id="GO:0009311">
    <property type="term" value="P:oligosaccharide metabolic process"/>
    <property type="evidence" value="ECO:0007669"/>
    <property type="project" value="InterPro"/>
</dbReference>
<evidence type="ECO:0000313" key="6">
    <source>
        <dbReference type="EMBL" id="SCL72216.1"/>
    </source>
</evidence>
<evidence type="ECO:0000256" key="1">
    <source>
        <dbReference type="ARBA" id="ARBA00010833"/>
    </source>
</evidence>
<dbReference type="Pfam" id="PF22422">
    <property type="entry name" value="MGH1-like_GH"/>
    <property type="match status" value="1"/>
</dbReference>
<dbReference type="Gene3D" id="1.50.10.10">
    <property type="match status" value="1"/>
</dbReference>
<feature type="domain" description="Mannosylglycerate hydrolase MGH1-like glycoside hydrolase" evidence="5">
    <location>
        <begin position="64"/>
        <end position="457"/>
    </location>
</feature>
<dbReference type="SUPFAM" id="SSF48208">
    <property type="entry name" value="Six-hairpin glycosidases"/>
    <property type="match status" value="1"/>
</dbReference>
<protein>
    <recommendedName>
        <fullName evidence="5">Mannosylglycerate hydrolase MGH1-like glycoside hydrolase domain-containing protein</fullName>
    </recommendedName>
</protein>
<keyword evidence="7" id="KW-1185">Reference proteome</keyword>
<feature type="region of interest" description="Disordered" evidence="4">
    <location>
        <begin position="1"/>
        <end position="31"/>
    </location>
</feature>
<evidence type="ECO:0000256" key="2">
    <source>
        <dbReference type="ARBA" id="ARBA00022801"/>
    </source>
</evidence>
<dbReference type="STRING" id="47855.GA0070606_5996"/>
<dbReference type="InterPro" id="IPR012341">
    <property type="entry name" value="6hp_glycosidase-like_sf"/>
</dbReference>
<dbReference type="GO" id="GO:0004573">
    <property type="term" value="F:Glc3Man9GlcNAc2 oligosaccharide glucosidase activity"/>
    <property type="evidence" value="ECO:0007669"/>
    <property type="project" value="InterPro"/>
</dbReference>
<comment type="similarity">
    <text evidence="1">Belongs to the glycosyl hydrolase 63 family.</text>
</comment>
<gene>
    <name evidence="6" type="ORF">GA0070606_5996</name>
</gene>
<feature type="compositionally biased region" description="Low complexity" evidence="4">
    <location>
        <begin position="1"/>
        <end position="13"/>
    </location>
</feature>
<organism evidence="6 7">
    <name type="scientific">Micromonospora citrea</name>
    <dbReference type="NCBI Taxonomy" id="47855"/>
    <lineage>
        <taxon>Bacteria</taxon>
        <taxon>Bacillati</taxon>
        <taxon>Actinomycetota</taxon>
        <taxon>Actinomycetes</taxon>
        <taxon>Micromonosporales</taxon>
        <taxon>Micromonosporaceae</taxon>
        <taxon>Micromonospora</taxon>
    </lineage>
</organism>
<dbReference type="InterPro" id="IPR008928">
    <property type="entry name" value="6-hairpin_glycosidase_sf"/>
</dbReference>
<sequence length="471" mass="50737">MSTGTADAGRAGTAAGGPGGGRGGASGAEPAAGLRDAGALRRLAVATLDGNWEHDHTVPSRTLYPHQWSWDSAFSAIGWAHVRPDRSWRELASLFRAQWVDGRVPHIVFNPALRVGSYFPGPEFWDSASADGAPTAATSGLIQPPVHAPAALLAYRRCPSERARAALRRLYPRLVAQQRYLATRRDVGGGGLACVVHPWESGLDNSPAWDASMAAVPADAAVMRAYRRHDTAHADAAHRPTDLDYARYVAIVAAYRARRYRDDDLAARHPFLVECPLVNAALGAAEHALARIAPLVGADPGPHRERAARITEALVRRLYDPATGTFRPRDLRADRLVPARTVLGLAPLILPDLPAPQVSALVAEACSPRFGLAARMERPLPSHDRTAPDFEPLRYWRGPSWMNVNWLVRRGLLTHGRPDLAAGLRDSMIELVARAGCHEYFHPDTGAGLGSPAFGWTAALLLDVLADDSAG</sequence>
<dbReference type="PANTHER" id="PTHR10412:SF11">
    <property type="entry name" value="MANNOSYL-OLIGOSACCHARIDE GLUCOSIDASE"/>
    <property type="match status" value="1"/>
</dbReference>
<dbReference type="GO" id="GO:0006487">
    <property type="term" value="P:protein N-linked glycosylation"/>
    <property type="evidence" value="ECO:0007669"/>
    <property type="project" value="TreeGrafter"/>
</dbReference>
<dbReference type="Proteomes" id="UP000199001">
    <property type="component" value="Unassembled WGS sequence"/>
</dbReference>
<evidence type="ECO:0000313" key="7">
    <source>
        <dbReference type="Proteomes" id="UP000199001"/>
    </source>
</evidence>
<proteinExistence type="inferred from homology"/>
<dbReference type="RefSeq" id="WP_245724864.1">
    <property type="nucleotide sequence ID" value="NZ_FMHZ01000002.1"/>
</dbReference>
<dbReference type="AlphaFoldDB" id="A0A1C6W109"/>
<keyword evidence="2" id="KW-0378">Hydrolase</keyword>
<feature type="compositionally biased region" description="Gly residues" evidence="4">
    <location>
        <begin position="14"/>
        <end position="26"/>
    </location>
</feature>